<feature type="transmembrane region" description="Helical" evidence="15">
    <location>
        <begin position="1109"/>
        <end position="1128"/>
    </location>
</feature>
<dbReference type="Pfam" id="PF00664">
    <property type="entry name" value="ABC_membrane"/>
    <property type="match status" value="2"/>
</dbReference>
<evidence type="ECO:0000256" key="9">
    <source>
        <dbReference type="ARBA" id="ARBA00022967"/>
    </source>
</evidence>
<feature type="transmembrane region" description="Helical" evidence="15">
    <location>
        <begin position="46"/>
        <end position="71"/>
    </location>
</feature>
<dbReference type="CDD" id="cd18580">
    <property type="entry name" value="ABC_6TM_ABCC_D2"/>
    <property type="match status" value="1"/>
</dbReference>
<dbReference type="FunFam" id="1.20.1560.10:FF:000002">
    <property type="entry name" value="ABC transporter C family member 5"/>
    <property type="match status" value="1"/>
</dbReference>
<feature type="coiled-coil region" evidence="13">
    <location>
        <begin position="835"/>
        <end position="862"/>
    </location>
</feature>
<evidence type="ECO:0000256" key="3">
    <source>
        <dbReference type="ARBA" id="ARBA00012191"/>
    </source>
</evidence>
<dbReference type="GO" id="GO:0016020">
    <property type="term" value="C:membrane"/>
    <property type="evidence" value="ECO:0007669"/>
    <property type="project" value="UniProtKB-SubCell"/>
</dbReference>
<dbReference type="EC" id="7.6.2.2" evidence="3"/>
<dbReference type="SUPFAM" id="SSF90123">
    <property type="entry name" value="ABC transporter transmembrane region"/>
    <property type="match status" value="2"/>
</dbReference>
<dbReference type="Gramene" id="KOM31378">
    <property type="protein sequence ID" value="KOM31378"/>
    <property type="gene ID" value="LR48_Vigan01g093300"/>
</dbReference>
<comment type="subcellular location">
    <subcellularLocation>
        <location evidence="1">Membrane</location>
        <topology evidence="1">Multi-pass membrane protein</topology>
    </subcellularLocation>
</comment>
<feature type="region of interest" description="Disordered" evidence="14">
    <location>
        <begin position="1430"/>
        <end position="1484"/>
    </location>
</feature>
<keyword evidence="9" id="KW-1278">Translocase</keyword>
<feature type="compositionally biased region" description="Polar residues" evidence="14">
    <location>
        <begin position="1437"/>
        <end position="1449"/>
    </location>
</feature>
<feature type="transmembrane region" description="Helical" evidence="15">
    <location>
        <begin position="923"/>
        <end position="946"/>
    </location>
</feature>
<feature type="transmembrane region" description="Helical" evidence="15">
    <location>
        <begin position="485"/>
        <end position="510"/>
    </location>
</feature>
<feature type="domain" description="ABC transmembrane type-1" evidence="17">
    <location>
        <begin position="269"/>
        <end position="549"/>
    </location>
</feature>
<reference evidence="19" key="1">
    <citation type="journal article" date="2015" name="Proc. Natl. Acad. Sci. U.S.A.">
        <title>Genome sequencing of adzuki bean (Vigna angularis) provides insight into high starch and low fat accumulation and domestication.</title>
        <authorList>
            <person name="Yang K."/>
            <person name="Tian Z."/>
            <person name="Chen C."/>
            <person name="Luo L."/>
            <person name="Zhao B."/>
            <person name="Wang Z."/>
            <person name="Yu L."/>
            <person name="Li Y."/>
            <person name="Sun Y."/>
            <person name="Li W."/>
            <person name="Chen Y."/>
            <person name="Li Y."/>
            <person name="Zhang Y."/>
            <person name="Ai D."/>
            <person name="Zhao J."/>
            <person name="Shang C."/>
            <person name="Ma Y."/>
            <person name="Wu B."/>
            <person name="Wang M."/>
            <person name="Gao L."/>
            <person name="Sun D."/>
            <person name="Zhang P."/>
            <person name="Guo F."/>
            <person name="Wang W."/>
            <person name="Li Y."/>
            <person name="Wang J."/>
            <person name="Varshney R.K."/>
            <person name="Wang J."/>
            <person name="Ling H.Q."/>
            <person name="Wan P."/>
        </authorList>
    </citation>
    <scope>NUCLEOTIDE SEQUENCE</scope>
    <source>
        <strain evidence="19">cv. Jingnong 6</strain>
    </source>
</reference>
<dbReference type="PROSITE" id="PS00211">
    <property type="entry name" value="ABC_TRANSPORTER_1"/>
    <property type="match status" value="1"/>
</dbReference>
<dbReference type="GO" id="GO:0005524">
    <property type="term" value="F:ATP binding"/>
    <property type="evidence" value="ECO:0007669"/>
    <property type="project" value="UniProtKB-KW"/>
</dbReference>
<feature type="transmembrane region" description="Helical" evidence="15">
    <location>
        <begin position="881"/>
        <end position="903"/>
    </location>
</feature>
<dbReference type="CDD" id="cd18579">
    <property type="entry name" value="ABC_6TM_ABCC_D1"/>
    <property type="match status" value="1"/>
</dbReference>
<dbReference type="InterPro" id="IPR036640">
    <property type="entry name" value="ABC1_TM_sf"/>
</dbReference>
<dbReference type="CDD" id="cd03250">
    <property type="entry name" value="ABCC_MRP_domain1"/>
    <property type="match status" value="1"/>
</dbReference>
<protein>
    <recommendedName>
        <fullName evidence="3">ABC-type xenobiotic transporter</fullName>
        <ecNumber evidence="3">7.6.2.2</ecNumber>
    </recommendedName>
</protein>
<keyword evidence="13" id="KW-0175">Coiled coil</keyword>
<dbReference type="InterPro" id="IPR027417">
    <property type="entry name" value="P-loop_NTPase"/>
</dbReference>
<evidence type="ECO:0000313" key="19">
    <source>
        <dbReference type="Proteomes" id="UP000053144"/>
    </source>
</evidence>
<feature type="transmembrane region" description="Helical" evidence="15">
    <location>
        <begin position="991"/>
        <end position="1011"/>
    </location>
</feature>
<accession>A0A0L9TLB4</accession>
<dbReference type="CDD" id="cd03244">
    <property type="entry name" value="ABCC_MRP_domain2"/>
    <property type="match status" value="1"/>
</dbReference>
<dbReference type="Gene3D" id="1.20.1560.10">
    <property type="entry name" value="ABC transporter type 1, transmembrane domain"/>
    <property type="match status" value="2"/>
</dbReference>
<sequence>MVVLDAVLGTLNVAFLYAILIWVLVDSLRQSKRSRVPDGCFKRGPMLMAAFTVLSCAVISVMNMVLAFHQYSSTKVIGFNSVSLPLNWVLATVVSFYSVRTRVRENKKFPLVLILWWVFSSLVDVLSLSVRVVKDFEVLDLWFFLSEDNLVASFSLPLLVVLCFNVCRREHSDMEEGLLQIEEEFSMEEHDEEAFTNASVWNKLIFRWLNPIFKTGRVKKLELSHIPPVPCSESAESASSMLEGSLRKQKLGEGSLAKAIADSVWKSLALNAVLAGVNTGASYIGPLLITNFVNFLLGNNGDSSVQYGLVLAFVFFLAKTVESLSQRQWYFGAQQIGIRVRAALMSLIYSNSLTMKSAGPTQGKIINLINVDVERIGDFCWYIHGVWLLPVQVILALVILYINLGYTPSFAAFGVTILVMVCNTPLANRQESLHSKIMEAKDSRIKMTSETMKNIRILKLHSWETSFLQKLLQLRETERGWLQKYLYTCSAVATLFWTSPTLVSVVTFGACILVKTELTAATVLSALATFRILQEPIYNLPELISMIIQTKVSLDRIQEFLEEEDQNQFLNRHTSKNSSVAIEINPGEYAWETHHQTHKKPTILITRKLVIKKGQQVAVCGSVGSGKSSLLCCILGEIPLVSGALTKVYGTRSYVPQSPWIQSGTVRENILFGKQMNKEFYEDVLDGCALKQDINMWGDGDLNLVEERGINLSGGQKQRVQLARAVYNDSDIYFLDDPFSAVDAHTGTHLFKKCLMKLLYDKTVVYATHQLEFLESADLILVMKDGKIVESGRYKDLIACPNSELVQQMAAHRETVHQINPSQAEDFASYRPCPKNQIEVTRENVQDIMENWKRNKEEERETGRVKWSVYSTFVTSAYKGALVPVILLCQIFFQVMQIGSNYWMSWATEQKGRVNNKQLMKIFVLLSSGGTIFILGRTVLMAAVAVETAQRLFHGMITSVFRAPVSFFDTTPSSRILSRSSTDQSTVDTDIPYRLAGLVFALIQLLSIIVLMSQVAWQVILLFFVVFAISIWYQSYYITTARELARMVGIRKAPILHHFSESIAGAATIRCFNQEQLFLTKVNVLIDDYSRVAFYNFGTMEWLSVRINFLFNLVFYFVLVILVTLPRSTIDPSLAGLVATYGLNLNVLQAWVIWNLCNVENKMISVERILQFSNIPSEAPLIIKDCRPEQDWPKEGNVELHNLHIRYDPAAPMVLKGVTCVFPGQKKIGIVGRTGSGKSTLLQALFRVVEPLEGSILIDGVDISKIGLQDLRSKLGIIPQDPTLFLGTVRTNLDPLEQHADQELWEVLRKCHLAEIVRRDPRLLDAPVAENGENWSVGQRQLVCLARLLLKKRRILVLDEATASIDTATDNLIQKTIREETSGCTVITVAHRIPTVIDNDLVLVLDEGTIAEYDNPTKLLQNKGYEKLARAKEDPSNQHLASGEASSTGEGDYDMFADEDDNSKPSIDENNTVSQSSSDAINSGTEGGALQNDYVYDESSGYGSSLPCKFWEIVYDVVVGDIAIVTNRTRIGDFSQPFASSSLVIVAPINKSGSSAWVFLKPFTADMWCATTVSFFVIGIVIWILEHRVNSDFRGPPKKQIVIMLMYAFVASYDNLLRPVY</sequence>
<dbReference type="SMART" id="SM00382">
    <property type="entry name" value="AAA"/>
    <property type="match status" value="2"/>
</dbReference>
<evidence type="ECO:0000256" key="8">
    <source>
        <dbReference type="ARBA" id="ARBA00022840"/>
    </source>
</evidence>
<dbReference type="Gene3D" id="3.40.50.300">
    <property type="entry name" value="P-loop containing nucleotide triphosphate hydrolases"/>
    <property type="match status" value="2"/>
</dbReference>
<keyword evidence="7" id="KW-0547">Nucleotide-binding</keyword>
<dbReference type="GO" id="GO:0016887">
    <property type="term" value="F:ATP hydrolysis activity"/>
    <property type="evidence" value="ECO:0007669"/>
    <property type="project" value="InterPro"/>
</dbReference>
<feature type="domain" description="ABC transmembrane type-1" evidence="17">
    <location>
        <begin position="885"/>
        <end position="1161"/>
    </location>
</feature>
<comment type="similarity">
    <text evidence="2">Belongs to the ABC transporter superfamily. ABCC family. Conjugate transporter (TC 3.A.1.208) subfamily.</text>
</comment>
<organism evidence="18 19">
    <name type="scientific">Phaseolus angularis</name>
    <name type="common">Azuki bean</name>
    <name type="synonym">Vigna angularis</name>
    <dbReference type="NCBI Taxonomy" id="3914"/>
    <lineage>
        <taxon>Eukaryota</taxon>
        <taxon>Viridiplantae</taxon>
        <taxon>Streptophyta</taxon>
        <taxon>Embryophyta</taxon>
        <taxon>Tracheophyta</taxon>
        <taxon>Spermatophyta</taxon>
        <taxon>Magnoliopsida</taxon>
        <taxon>eudicotyledons</taxon>
        <taxon>Gunneridae</taxon>
        <taxon>Pentapetalae</taxon>
        <taxon>rosids</taxon>
        <taxon>fabids</taxon>
        <taxon>Fabales</taxon>
        <taxon>Fabaceae</taxon>
        <taxon>Papilionoideae</taxon>
        <taxon>50 kb inversion clade</taxon>
        <taxon>NPAAA clade</taxon>
        <taxon>indigoferoid/millettioid clade</taxon>
        <taxon>Phaseoleae</taxon>
        <taxon>Vigna</taxon>
    </lineage>
</organism>
<evidence type="ECO:0000256" key="10">
    <source>
        <dbReference type="ARBA" id="ARBA00022989"/>
    </source>
</evidence>
<evidence type="ECO:0000313" key="18">
    <source>
        <dbReference type="EMBL" id="KOM31378.1"/>
    </source>
</evidence>
<dbReference type="InterPro" id="IPR044726">
    <property type="entry name" value="ABCC_6TM_D2"/>
</dbReference>
<proteinExistence type="inferred from homology"/>
<evidence type="ECO:0000256" key="14">
    <source>
        <dbReference type="SAM" id="MobiDB-lite"/>
    </source>
</evidence>
<keyword evidence="5 15" id="KW-0812">Transmembrane</keyword>
<feature type="domain" description="ABC transporter" evidence="16">
    <location>
        <begin position="582"/>
        <end position="810"/>
    </location>
</feature>
<dbReference type="InterPro" id="IPR003593">
    <property type="entry name" value="AAA+_ATPase"/>
</dbReference>
<keyword evidence="4" id="KW-0813">Transport</keyword>
<feature type="transmembrane region" description="Helical" evidence="15">
    <location>
        <begin position="150"/>
        <end position="167"/>
    </location>
</feature>
<feature type="transmembrane region" description="Helical" evidence="15">
    <location>
        <begin position="410"/>
        <end position="428"/>
    </location>
</feature>
<feature type="compositionally biased region" description="Polar residues" evidence="14">
    <location>
        <begin position="1468"/>
        <end position="1484"/>
    </location>
</feature>
<feature type="transmembrane region" description="Helical" evidence="15">
    <location>
        <begin position="268"/>
        <end position="293"/>
    </location>
</feature>
<feature type="transmembrane region" description="Helical" evidence="15">
    <location>
        <begin position="379"/>
        <end position="404"/>
    </location>
</feature>
<dbReference type="PROSITE" id="PS50929">
    <property type="entry name" value="ABC_TM1F"/>
    <property type="match status" value="2"/>
</dbReference>
<dbReference type="OMA" id="CMVPDGL"/>
<keyword evidence="6" id="KW-0677">Repeat</keyword>
<comment type="catalytic activity">
    <reaction evidence="12">
        <text>ATP + H2O + xenobioticSide 1 = ADP + phosphate + xenobioticSide 2.</text>
        <dbReference type="EC" id="7.6.2.2"/>
    </reaction>
</comment>
<feature type="transmembrane region" description="Helical" evidence="15">
    <location>
        <begin position="305"/>
        <end position="321"/>
    </location>
</feature>
<name>A0A0L9TLB4_PHAAN</name>
<evidence type="ECO:0000256" key="12">
    <source>
        <dbReference type="ARBA" id="ARBA00034018"/>
    </source>
</evidence>
<keyword evidence="11 15" id="KW-0472">Membrane</keyword>
<dbReference type="FunFam" id="3.40.50.300:FF:000973">
    <property type="entry name" value="Multidrug resistance-associated protein 4"/>
    <property type="match status" value="1"/>
</dbReference>
<dbReference type="PANTHER" id="PTHR24223">
    <property type="entry name" value="ATP-BINDING CASSETTE SUB-FAMILY C"/>
    <property type="match status" value="1"/>
</dbReference>
<evidence type="ECO:0000256" key="13">
    <source>
        <dbReference type="SAM" id="Coils"/>
    </source>
</evidence>
<dbReference type="InterPro" id="IPR003439">
    <property type="entry name" value="ABC_transporter-like_ATP-bd"/>
</dbReference>
<feature type="transmembrane region" description="Helical" evidence="15">
    <location>
        <begin position="1567"/>
        <end position="1585"/>
    </location>
</feature>
<feature type="transmembrane region" description="Helical" evidence="15">
    <location>
        <begin position="1017"/>
        <end position="1038"/>
    </location>
</feature>
<dbReference type="Proteomes" id="UP000053144">
    <property type="component" value="Chromosome 1"/>
</dbReference>
<feature type="domain" description="ABC transporter" evidence="16">
    <location>
        <begin position="1198"/>
        <end position="1432"/>
    </location>
</feature>
<evidence type="ECO:0000256" key="2">
    <source>
        <dbReference type="ARBA" id="ARBA00009726"/>
    </source>
</evidence>
<dbReference type="FunFam" id="3.40.50.300:FF:000169">
    <property type="entry name" value="ABC transporter C family member 3"/>
    <property type="match status" value="1"/>
</dbReference>
<dbReference type="EMBL" id="CM003371">
    <property type="protein sequence ID" value="KOM31378.1"/>
    <property type="molecule type" value="Genomic_DNA"/>
</dbReference>
<feature type="compositionally biased region" description="Acidic residues" evidence="14">
    <location>
        <begin position="1451"/>
        <end position="1461"/>
    </location>
</feature>
<evidence type="ECO:0000256" key="5">
    <source>
        <dbReference type="ARBA" id="ARBA00022692"/>
    </source>
</evidence>
<dbReference type="Gene3D" id="3.40.190.10">
    <property type="entry name" value="Periplasmic binding protein-like II"/>
    <property type="match status" value="1"/>
</dbReference>
<evidence type="ECO:0000256" key="4">
    <source>
        <dbReference type="ARBA" id="ARBA00022448"/>
    </source>
</evidence>
<dbReference type="PANTHER" id="PTHR24223:SF222">
    <property type="entry name" value="OS01G0902100 PROTEIN"/>
    <property type="match status" value="1"/>
</dbReference>
<evidence type="ECO:0000259" key="17">
    <source>
        <dbReference type="PROSITE" id="PS50929"/>
    </source>
</evidence>
<dbReference type="GO" id="GO:0008559">
    <property type="term" value="F:ABC-type xenobiotic transporter activity"/>
    <property type="evidence" value="ECO:0007669"/>
    <property type="project" value="UniProtKB-EC"/>
</dbReference>
<dbReference type="InterPro" id="IPR050173">
    <property type="entry name" value="ABC_transporter_C-like"/>
</dbReference>
<evidence type="ECO:0000256" key="7">
    <source>
        <dbReference type="ARBA" id="ARBA00022741"/>
    </source>
</evidence>
<keyword evidence="8" id="KW-0067">ATP-binding</keyword>
<dbReference type="FunFam" id="1.20.1560.10:FF:000003">
    <property type="entry name" value="ABC transporter C family member 10"/>
    <property type="match status" value="1"/>
</dbReference>
<evidence type="ECO:0000256" key="15">
    <source>
        <dbReference type="SAM" id="Phobius"/>
    </source>
</evidence>
<evidence type="ECO:0000259" key="16">
    <source>
        <dbReference type="PROSITE" id="PS50893"/>
    </source>
</evidence>
<evidence type="ECO:0000256" key="1">
    <source>
        <dbReference type="ARBA" id="ARBA00004141"/>
    </source>
</evidence>
<feature type="transmembrane region" description="Helical" evidence="15">
    <location>
        <begin position="6"/>
        <end position="25"/>
    </location>
</feature>
<dbReference type="InterPro" id="IPR044746">
    <property type="entry name" value="ABCC_6TM_D1"/>
</dbReference>
<dbReference type="InterPro" id="IPR017871">
    <property type="entry name" value="ABC_transporter-like_CS"/>
</dbReference>
<dbReference type="SUPFAM" id="SSF53850">
    <property type="entry name" value="Periplasmic binding protein-like II"/>
    <property type="match status" value="1"/>
</dbReference>
<dbReference type="Pfam" id="PF00005">
    <property type="entry name" value="ABC_tran"/>
    <property type="match status" value="2"/>
</dbReference>
<feature type="transmembrane region" description="Helical" evidence="15">
    <location>
        <begin position="77"/>
        <end position="99"/>
    </location>
</feature>
<gene>
    <name evidence="18" type="ORF">LR48_Vigan01g093300</name>
</gene>
<evidence type="ECO:0000256" key="11">
    <source>
        <dbReference type="ARBA" id="ARBA00023136"/>
    </source>
</evidence>
<dbReference type="InterPro" id="IPR011527">
    <property type="entry name" value="ABC1_TM_dom"/>
</dbReference>
<evidence type="ECO:0000256" key="6">
    <source>
        <dbReference type="ARBA" id="ARBA00022737"/>
    </source>
</evidence>
<dbReference type="PROSITE" id="PS50893">
    <property type="entry name" value="ABC_TRANSPORTER_2"/>
    <property type="match status" value="2"/>
</dbReference>
<keyword evidence="10 15" id="KW-1133">Transmembrane helix</keyword>
<feature type="transmembrane region" description="Helical" evidence="15">
    <location>
        <begin position="1134"/>
        <end position="1154"/>
    </location>
</feature>
<dbReference type="SUPFAM" id="SSF52540">
    <property type="entry name" value="P-loop containing nucleoside triphosphate hydrolases"/>
    <property type="match status" value="2"/>
</dbReference>
<feature type="transmembrane region" description="Helical" evidence="15">
    <location>
        <begin position="111"/>
        <end position="130"/>
    </location>
</feature>